<evidence type="ECO:0000313" key="8">
    <source>
        <dbReference type="Proteomes" id="UP001597299"/>
    </source>
</evidence>
<dbReference type="InterPro" id="IPR014777">
    <property type="entry name" value="4pyrrole_Mease_sub1"/>
</dbReference>
<dbReference type="CDD" id="cd11644">
    <property type="entry name" value="Precorrin-6Y-MT"/>
    <property type="match status" value="1"/>
</dbReference>
<dbReference type="InterPro" id="IPR014776">
    <property type="entry name" value="4pyrrole_Mease_sub2"/>
</dbReference>
<dbReference type="PANTHER" id="PTHR43182">
    <property type="entry name" value="COBALT-PRECORRIN-6B C(15)-METHYLTRANSFERASE (DECARBOXYLATING)"/>
    <property type="match status" value="1"/>
</dbReference>
<gene>
    <name evidence="7" type="primary">cbiE</name>
    <name evidence="7" type="ORF">ACFSNC_00585</name>
</gene>
<dbReference type="Pfam" id="PF00590">
    <property type="entry name" value="TP_methylase"/>
    <property type="match status" value="1"/>
</dbReference>
<evidence type="ECO:0000256" key="2">
    <source>
        <dbReference type="ARBA" id="ARBA00022573"/>
    </source>
</evidence>
<dbReference type="PIRSF" id="PIRSF036428">
    <property type="entry name" value="CobL"/>
    <property type="match status" value="1"/>
</dbReference>
<dbReference type="PANTHER" id="PTHR43182:SF1">
    <property type="entry name" value="COBALT-PRECORRIN-7 C(5)-METHYLTRANSFERASE"/>
    <property type="match status" value="1"/>
</dbReference>
<dbReference type="Gene3D" id="3.30.950.10">
    <property type="entry name" value="Methyltransferase, Cobalt-precorrin-4 Transmethylase, Domain 2"/>
    <property type="match status" value="1"/>
</dbReference>
<dbReference type="InterPro" id="IPR012818">
    <property type="entry name" value="CbiE"/>
</dbReference>
<keyword evidence="3" id="KW-0489">Methyltransferase</keyword>
<proteinExistence type="predicted"/>
<dbReference type="SUPFAM" id="SSF53790">
    <property type="entry name" value="Tetrapyrrole methylase"/>
    <property type="match status" value="1"/>
</dbReference>
<dbReference type="Gene3D" id="3.40.1010.10">
    <property type="entry name" value="Cobalt-precorrin-4 Transmethylase, Domain 1"/>
    <property type="match status" value="1"/>
</dbReference>
<evidence type="ECO:0000259" key="6">
    <source>
        <dbReference type="Pfam" id="PF00590"/>
    </source>
</evidence>
<dbReference type="InterPro" id="IPR000878">
    <property type="entry name" value="4pyrrol_Mease"/>
</dbReference>
<dbReference type="SUPFAM" id="SSF53335">
    <property type="entry name" value="S-adenosyl-L-methionine-dependent methyltransferases"/>
    <property type="match status" value="1"/>
</dbReference>
<keyword evidence="5" id="KW-0949">S-adenosyl-L-methionine</keyword>
<comment type="caution">
    <text evidence="7">The sequence shown here is derived from an EMBL/GenBank/DDBJ whole genome shotgun (WGS) entry which is preliminary data.</text>
</comment>
<dbReference type="InterPro" id="IPR006365">
    <property type="entry name" value="Cbl_synth_CobL"/>
</dbReference>
<dbReference type="Proteomes" id="UP001597299">
    <property type="component" value="Unassembled WGS sequence"/>
</dbReference>
<keyword evidence="8" id="KW-1185">Reference proteome</keyword>
<dbReference type="NCBIfam" id="TIGR02469">
    <property type="entry name" value="CbiT"/>
    <property type="match status" value="1"/>
</dbReference>
<evidence type="ECO:0000256" key="1">
    <source>
        <dbReference type="ARBA" id="ARBA00004953"/>
    </source>
</evidence>
<dbReference type="EMBL" id="JBHUHD010000001">
    <property type="protein sequence ID" value="MFD2138885.1"/>
    <property type="molecule type" value="Genomic_DNA"/>
</dbReference>
<feature type="domain" description="Tetrapyrrole methylase" evidence="6">
    <location>
        <begin position="26"/>
        <end position="218"/>
    </location>
</feature>
<evidence type="ECO:0000256" key="3">
    <source>
        <dbReference type="ARBA" id="ARBA00022603"/>
    </source>
</evidence>
<dbReference type="CDD" id="cd02440">
    <property type="entry name" value="AdoMet_MTases"/>
    <property type="match status" value="1"/>
</dbReference>
<protein>
    <submittedName>
        <fullName evidence="7">Precorrin-6y C5,15-methyltransferase (Decarboxylating) subunit CbiE</fullName>
    </submittedName>
</protein>
<evidence type="ECO:0000256" key="5">
    <source>
        <dbReference type="ARBA" id="ARBA00022691"/>
    </source>
</evidence>
<comment type="pathway">
    <text evidence="1">Cofactor biosynthesis; adenosylcobalamin biosynthesis.</text>
</comment>
<evidence type="ECO:0000256" key="4">
    <source>
        <dbReference type="ARBA" id="ARBA00022679"/>
    </source>
</evidence>
<keyword evidence="4" id="KW-0808">Transferase</keyword>
<dbReference type="RefSeq" id="WP_378295556.1">
    <property type="nucleotide sequence ID" value="NZ_JAHBGB010000044.1"/>
</dbReference>
<dbReference type="InterPro" id="IPR014008">
    <property type="entry name" value="Cbl_synth_MTase_CbiT"/>
</dbReference>
<dbReference type="Gene3D" id="3.40.50.150">
    <property type="entry name" value="Vaccinia Virus protein VP39"/>
    <property type="match status" value="1"/>
</dbReference>
<dbReference type="InterPro" id="IPR050714">
    <property type="entry name" value="Cobalamin_biosynth_MTase"/>
</dbReference>
<keyword evidence="2" id="KW-0169">Cobalamin biosynthesis</keyword>
<evidence type="ECO:0000313" key="7">
    <source>
        <dbReference type="EMBL" id="MFD2138885.1"/>
    </source>
</evidence>
<sequence>MPGAEAVVGDMVGDMAADNAPARRWLSIVGLGEDGLDGLSPRGRALIEEAEVVFGGARHLALAREAIRGAARAFPAEARAWPSPFEDGVRQVLALAGGRVCVLASGDPFLHGVGTVLARHVPAGEMEVVPAPSAFSLAAARLGWALNETALVSAHGRAVETVRRHLHDASRVLVLTSDAEGPAALAALLAASGFGASRLTVLEALGGPRERVRAAPAEGFALADIHPLNLVGIEVAAGEGAREIPLTPGLPDEWYENDGQLTKRGIRALTLAALAPRRGELLWDIGAGAGSIGIEWMLADPSLKAIAIEERGERASRVERNARALGAPGLRVVEGRAPEALEGLPAPDVVFVGGGASEAGVLEAAIEALKPGGRLVVNAVTLETEAVLLARHAALGGGLTRIAMAQASPVAGMTGWRPAMPVTQWTWLKPRMVAR</sequence>
<name>A0ABW4YRE7_9HYPH</name>
<dbReference type="NCBIfam" id="TIGR02467">
    <property type="entry name" value="CbiE"/>
    <property type="match status" value="1"/>
</dbReference>
<dbReference type="InterPro" id="IPR029063">
    <property type="entry name" value="SAM-dependent_MTases_sf"/>
</dbReference>
<accession>A0ABW4YRE7</accession>
<organism evidence="7 8">
    <name type="scientific">Ancylobacter oerskovii</name>
    <dbReference type="NCBI Taxonomy" id="459519"/>
    <lineage>
        <taxon>Bacteria</taxon>
        <taxon>Pseudomonadati</taxon>
        <taxon>Pseudomonadota</taxon>
        <taxon>Alphaproteobacteria</taxon>
        <taxon>Hyphomicrobiales</taxon>
        <taxon>Xanthobacteraceae</taxon>
        <taxon>Ancylobacter</taxon>
    </lineage>
</organism>
<reference evidence="8" key="1">
    <citation type="journal article" date="2019" name="Int. J. Syst. Evol. Microbiol.">
        <title>The Global Catalogue of Microorganisms (GCM) 10K type strain sequencing project: providing services to taxonomists for standard genome sequencing and annotation.</title>
        <authorList>
            <consortium name="The Broad Institute Genomics Platform"/>
            <consortium name="The Broad Institute Genome Sequencing Center for Infectious Disease"/>
            <person name="Wu L."/>
            <person name="Ma J."/>
        </authorList>
    </citation>
    <scope>NUCLEOTIDE SEQUENCE [LARGE SCALE GENOMIC DNA]</scope>
    <source>
        <strain evidence="8">CCM 7435</strain>
    </source>
</reference>
<dbReference type="InterPro" id="IPR035996">
    <property type="entry name" value="4pyrrol_Methylase_sf"/>
</dbReference>